<dbReference type="EnsemblPlants" id="QL10p049122:mrna">
    <property type="protein sequence ID" value="QL10p049122:mrna:CDS:1"/>
    <property type="gene ID" value="QL10p049122"/>
</dbReference>
<dbReference type="GeneID" id="115962690"/>
<proteinExistence type="inferred from homology"/>
<dbReference type="GO" id="GO:0016746">
    <property type="term" value="F:acyltransferase activity"/>
    <property type="evidence" value="ECO:0007669"/>
    <property type="project" value="UniProtKB-KW"/>
</dbReference>
<dbReference type="RefSeq" id="XP_030937436.1">
    <property type="nucleotide sequence ID" value="XM_031081576.1"/>
</dbReference>
<dbReference type="OrthoDB" id="671439at2759"/>
<evidence type="ECO:0000256" key="1">
    <source>
        <dbReference type="ARBA" id="ARBA00009861"/>
    </source>
</evidence>
<evidence type="ECO:0000256" key="2">
    <source>
        <dbReference type="ARBA" id="ARBA00022679"/>
    </source>
</evidence>
<dbReference type="OMA" id="SWCGFPW"/>
<dbReference type="Pfam" id="PF02458">
    <property type="entry name" value="Transferase"/>
    <property type="match status" value="1"/>
</dbReference>
<reference evidence="4" key="2">
    <citation type="submission" date="2021-01" db="UniProtKB">
        <authorList>
            <consortium name="EnsemblPlants"/>
        </authorList>
    </citation>
    <scope>IDENTIFICATION</scope>
</reference>
<comment type="similarity">
    <text evidence="1">Belongs to the plant acyltransferase family.</text>
</comment>
<keyword evidence="5" id="KW-1185">Reference proteome</keyword>
<dbReference type="Gene3D" id="3.30.559.10">
    <property type="entry name" value="Chloramphenicol acetyltransferase-like domain"/>
    <property type="match status" value="2"/>
</dbReference>
<evidence type="ECO:0000313" key="4">
    <source>
        <dbReference type="EnsemblPlants" id="QL10p049122:mrna:CDS:1"/>
    </source>
</evidence>
<dbReference type="Gramene" id="QL10p049122:mrna">
    <property type="protein sequence ID" value="QL10p049122:mrna:CDS:1"/>
    <property type="gene ID" value="QL10p049122"/>
</dbReference>
<dbReference type="PANTHER" id="PTHR31623:SF83">
    <property type="entry name" value="ACETYL-COA-BENZYLALCOHOL ACETYLTRANSFERASE-LIKE"/>
    <property type="match status" value="1"/>
</dbReference>
<dbReference type="InterPro" id="IPR023213">
    <property type="entry name" value="CAT-like_dom_sf"/>
</dbReference>
<dbReference type="KEGG" id="qlo:115962690"/>
<gene>
    <name evidence="4" type="primary">LOC115962690</name>
</gene>
<reference evidence="4 5" key="1">
    <citation type="journal article" date="2016" name="G3 (Bethesda)">
        <title>First Draft Assembly and Annotation of the Genome of a California Endemic Oak Quercus lobata Nee (Fagaceae).</title>
        <authorList>
            <person name="Sork V.L."/>
            <person name="Fitz-Gibbon S.T."/>
            <person name="Puiu D."/>
            <person name="Crepeau M."/>
            <person name="Gugger P.F."/>
            <person name="Sherman R."/>
            <person name="Stevens K."/>
            <person name="Langley C.H."/>
            <person name="Pellegrini M."/>
            <person name="Salzberg S.L."/>
        </authorList>
    </citation>
    <scope>NUCLEOTIDE SEQUENCE [LARGE SCALE GENOMIC DNA]</scope>
    <source>
        <strain evidence="4 5">cv. SW786</strain>
    </source>
</reference>
<dbReference type="Proteomes" id="UP000594261">
    <property type="component" value="Chromosome 10"/>
</dbReference>
<protein>
    <submittedName>
        <fullName evidence="4">Uncharacterized protein</fullName>
    </submittedName>
</protein>
<dbReference type="InParanoid" id="A0A7N2MS68"/>
<dbReference type="PANTHER" id="PTHR31623">
    <property type="entry name" value="F21J9.9"/>
    <property type="match status" value="1"/>
</dbReference>
<dbReference type="EMBL" id="LRBV02000010">
    <property type="status" value="NOT_ANNOTATED_CDS"/>
    <property type="molecule type" value="Genomic_DNA"/>
</dbReference>
<name>A0A7N2MS68_QUELO</name>
<accession>A0A7N2MS68</accession>
<dbReference type="AlphaFoldDB" id="A0A7N2MS68"/>
<organism evidence="4 5">
    <name type="scientific">Quercus lobata</name>
    <name type="common">Valley oak</name>
    <dbReference type="NCBI Taxonomy" id="97700"/>
    <lineage>
        <taxon>Eukaryota</taxon>
        <taxon>Viridiplantae</taxon>
        <taxon>Streptophyta</taxon>
        <taxon>Embryophyta</taxon>
        <taxon>Tracheophyta</taxon>
        <taxon>Spermatophyta</taxon>
        <taxon>Magnoliopsida</taxon>
        <taxon>eudicotyledons</taxon>
        <taxon>Gunneridae</taxon>
        <taxon>Pentapetalae</taxon>
        <taxon>rosids</taxon>
        <taxon>fabids</taxon>
        <taxon>Fagales</taxon>
        <taxon>Fagaceae</taxon>
        <taxon>Quercus</taxon>
    </lineage>
</organism>
<keyword evidence="2" id="KW-0808">Transferase</keyword>
<evidence type="ECO:0000313" key="5">
    <source>
        <dbReference type="Proteomes" id="UP000594261"/>
    </source>
</evidence>
<sequence>MVELRTKVKIVSRKLIKPAAPTPPHLKSYKTSSIDQLAPPAYVPFILYYDANGDKNEVDERSKHLEKSLSEILTLYYPLAGRYIKDKQLVDCNDEGAEYLEAQVSGKLAQVLQGELKPELLNSLVPNVMPSETTPLAFVQVNMFECGGLAIALECAHFIIDGITATTFFNAWAKACKAEGVNEVIHPSFDLASFFPPRENIMPMVPPKKPGPRANPIITKRFLFNKAAISSLKATAKGGAGDSESLSKRQPSRVIVVTALIWKALIAVNKARHGHLRASTICHSLNLRGKTALSIPDNSFGNFYMVANARFGGDNESKFELPDLVNALEDSIKNGLDDCMKPQNGDELVSVLTKSLSEVGKERERGETDIYMFSSWCRFPFYEADFGWGKPAWMSIVAIPMEIIGMFDTKDGDGIEAWVSLHEQAMLLFQNYPEIKAFTSQI</sequence>
<keyword evidence="3" id="KW-0012">Acyltransferase</keyword>
<evidence type="ECO:0000256" key="3">
    <source>
        <dbReference type="ARBA" id="ARBA00023315"/>
    </source>
</evidence>